<feature type="transmembrane region" description="Helical" evidence="8">
    <location>
        <begin position="67"/>
        <end position="87"/>
    </location>
</feature>
<dbReference type="AlphaFoldDB" id="A0A098LBQ5"/>
<dbReference type="EMBL" id="BBLT01000002">
    <property type="protein sequence ID" value="GAL84341.1"/>
    <property type="molecule type" value="Genomic_DNA"/>
</dbReference>
<dbReference type="Pfam" id="PF01594">
    <property type="entry name" value="AI-2E_transport"/>
    <property type="match status" value="1"/>
</dbReference>
<evidence type="ECO:0000256" key="4">
    <source>
        <dbReference type="ARBA" id="ARBA00022475"/>
    </source>
</evidence>
<evidence type="ECO:0000256" key="5">
    <source>
        <dbReference type="ARBA" id="ARBA00022692"/>
    </source>
</evidence>
<evidence type="ECO:0000256" key="8">
    <source>
        <dbReference type="SAM" id="Phobius"/>
    </source>
</evidence>
<organism evidence="9 10">
    <name type="scientific">Sporocytophaga myxococcoides</name>
    <dbReference type="NCBI Taxonomy" id="153721"/>
    <lineage>
        <taxon>Bacteria</taxon>
        <taxon>Pseudomonadati</taxon>
        <taxon>Bacteroidota</taxon>
        <taxon>Cytophagia</taxon>
        <taxon>Cytophagales</taxon>
        <taxon>Cytophagaceae</taxon>
        <taxon>Sporocytophaga</taxon>
    </lineage>
</organism>
<feature type="transmembrane region" description="Helical" evidence="8">
    <location>
        <begin position="37"/>
        <end position="55"/>
    </location>
</feature>
<feature type="transmembrane region" description="Helical" evidence="8">
    <location>
        <begin position="235"/>
        <end position="262"/>
    </location>
</feature>
<keyword evidence="4" id="KW-1003">Cell membrane</keyword>
<feature type="transmembrane region" description="Helical" evidence="8">
    <location>
        <begin position="207"/>
        <end position="229"/>
    </location>
</feature>
<evidence type="ECO:0000256" key="2">
    <source>
        <dbReference type="ARBA" id="ARBA00009773"/>
    </source>
</evidence>
<feature type="transmembrane region" description="Helical" evidence="8">
    <location>
        <begin position="269"/>
        <end position="286"/>
    </location>
</feature>
<sequence>MTHLNERKFTDNAYFRFSILVISTYFFFSGLYYVQGIISPILFAGILAMLVLPICNKLEEKKVSRGISIVICLLLILLVVSSVIYLFTSQLIELSDDFPFIKKRALEKYSEINKFIEQETRISVSKQNSMLKEGIQKFLSGAGDTFKEILMSLSTGFGNFLLVLIYIFFFLLLRDRIKNFILMLFKPELHAQVNLIINKIKKLSIHYLSGLLIEMIIYGVISSAGFLLLGLKQAIFFGFLGGVLNLIPYLGALIGAALPFVVALIYEDSFIYPLGVIGVVLVVQFIDNNFVTPKIVAGYIRINALASIIVIFIGGAIWGIDGMVLFLPLLGIMKIICDNIPVLKPYGYLVGEDDEEASGGFGTKLKDWIQKKLKKK</sequence>
<gene>
    <name evidence="9" type="ORF">MYP_1569</name>
</gene>
<dbReference type="STRING" id="153721.MYP_1569"/>
<proteinExistence type="inferred from homology"/>
<feature type="transmembrane region" description="Helical" evidence="8">
    <location>
        <begin position="149"/>
        <end position="173"/>
    </location>
</feature>
<accession>A0A098LBQ5</accession>
<protein>
    <submittedName>
        <fullName evidence="9">UPF0118 membrane protein</fullName>
    </submittedName>
</protein>
<evidence type="ECO:0000256" key="3">
    <source>
        <dbReference type="ARBA" id="ARBA00022448"/>
    </source>
</evidence>
<keyword evidence="6 8" id="KW-1133">Transmembrane helix</keyword>
<dbReference type="eggNOG" id="COG0628">
    <property type="taxonomic scope" value="Bacteria"/>
</dbReference>
<evidence type="ECO:0000256" key="7">
    <source>
        <dbReference type="ARBA" id="ARBA00023136"/>
    </source>
</evidence>
<evidence type="ECO:0000313" key="10">
    <source>
        <dbReference type="Proteomes" id="UP000030185"/>
    </source>
</evidence>
<keyword evidence="7 8" id="KW-0472">Membrane</keyword>
<dbReference type="PANTHER" id="PTHR21716:SF53">
    <property type="entry name" value="PERMEASE PERM-RELATED"/>
    <property type="match status" value="1"/>
</dbReference>
<name>A0A098LBQ5_9BACT</name>
<dbReference type="RefSeq" id="WP_081990430.1">
    <property type="nucleotide sequence ID" value="NZ_BBLT01000002.1"/>
</dbReference>
<comment type="caution">
    <text evidence="9">The sequence shown here is derived from an EMBL/GenBank/DDBJ whole genome shotgun (WGS) entry which is preliminary data.</text>
</comment>
<dbReference type="InterPro" id="IPR002549">
    <property type="entry name" value="AI-2E-like"/>
</dbReference>
<reference evidence="9 10" key="1">
    <citation type="submission" date="2014-09" db="EMBL/GenBank/DDBJ databases">
        <title>Sporocytophaga myxococcoides PG-01 genome sequencing.</title>
        <authorList>
            <person name="Liu L."/>
            <person name="Gao P.J."/>
            <person name="Chen G.J."/>
            <person name="Wang L.S."/>
        </authorList>
    </citation>
    <scope>NUCLEOTIDE SEQUENCE [LARGE SCALE GENOMIC DNA]</scope>
    <source>
        <strain evidence="9 10">PG-01</strain>
    </source>
</reference>
<dbReference type="GO" id="GO:0005886">
    <property type="term" value="C:plasma membrane"/>
    <property type="evidence" value="ECO:0007669"/>
    <property type="project" value="UniProtKB-SubCell"/>
</dbReference>
<comment type="subcellular location">
    <subcellularLocation>
        <location evidence="1">Cell membrane</location>
        <topology evidence="1">Multi-pass membrane protein</topology>
    </subcellularLocation>
</comment>
<dbReference type="Proteomes" id="UP000030185">
    <property type="component" value="Unassembled WGS sequence"/>
</dbReference>
<keyword evidence="5 8" id="KW-0812">Transmembrane</keyword>
<comment type="similarity">
    <text evidence="2">Belongs to the autoinducer-2 exporter (AI-2E) (TC 2.A.86) family.</text>
</comment>
<dbReference type="OrthoDB" id="9793390at2"/>
<evidence type="ECO:0000256" key="1">
    <source>
        <dbReference type="ARBA" id="ARBA00004651"/>
    </source>
</evidence>
<evidence type="ECO:0000313" key="9">
    <source>
        <dbReference type="EMBL" id="GAL84341.1"/>
    </source>
</evidence>
<feature type="transmembrane region" description="Helical" evidence="8">
    <location>
        <begin position="12"/>
        <end position="31"/>
    </location>
</feature>
<dbReference type="PANTHER" id="PTHR21716">
    <property type="entry name" value="TRANSMEMBRANE PROTEIN"/>
    <property type="match status" value="1"/>
</dbReference>
<keyword evidence="3" id="KW-0813">Transport</keyword>
<feature type="transmembrane region" description="Helical" evidence="8">
    <location>
        <begin position="306"/>
        <end position="330"/>
    </location>
</feature>
<evidence type="ECO:0000256" key="6">
    <source>
        <dbReference type="ARBA" id="ARBA00022989"/>
    </source>
</evidence>
<keyword evidence="10" id="KW-1185">Reference proteome</keyword>